<feature type="disulfide bond" evidence="4">
    <location>
        <begin position="237"/>
        <end position="254"/>
    </location>
</feature>
<sequence>MTEQLYWHPKKEGFNWDSLLHHQAIVIWEFVWAANVCEPIKDFSGWLTINEKGNIVLFSGENNNVWSTNSSKQALAPLVQLLDNGNLVVRDEEDEITTNYLWESFDYPINTLLPGMKLGWDLKTGLNRHLSSGPCYGDFTYGIEVDEEHHTYPQLAVRNGSRILYRQGLLDGLTSSSIESSLSDEFVYNDDEVYYTYTLLNKSMMPAIVLDLRGSIEYLGIWAFSENRDKCDSYGFCGPNSQCIVVTEREEPICQCLKGFKPKNEDNWNSSLGEKGVRDTALQAAMMKRKKDLIIIYA</sequence>
<dbReference type="Proteomes" id="UP000583929">
    <property type="component" value="Unassembled WGS sequence"/>
</dbReference>
<reference evidence="7 8" key="1">
    <citation type="journal article" date="2020" name="bioRxiv">
        <title>Sequence and annotation of 42 cannabis genomes reveals extensive copy number variation in cannabinoid synthesis and pathogen resistance genes.</title>
        <authorList>
            <person name="Mckernan K.J."/>
            <person name="Helbert Y."/>
            <person name="Kane L.T."/>
            <person name="Ebling H."/>
            <person name="Zhang L."/>
            <person name="Liu B."/>
            <person name="Eaton Z."/>
            <person name="Mclaughlin S."/>
            <person name="Kingan S."/>
            <person name="Baybayan P."/>
            <person name="Concepcion G."/>
            <person name="Jordan M."/>
            <person name="Riva A."/>
            <person name="Barbazuk W."/>
            <person name="Harkins T."/>
        </authorList>
    </citation>
    <scope>NUCLEOTIDE SEQUENCE [LARGE SCALE GENOMIC DNA]</scope>
    <source>
        <strain evidence="8">cv. Jamaican Lion 4</strain>
        <tissue evidence="7">Leaf</tissue>
    </source>
</reference>
<feature type="domain" description="EGF-like" evidence="5">
    <location>
        <begin position="227"/>
        <end position="266"/>
    </location>
</feature>
<name>A0A7J6FQ88_CANSA</name>
<feature type="domain" description="Bulb-type lectin" evidence="6">
    <location>
        <begin position="1"/>
        <end position="102"/>
    </location>
</feature>
<organism evidence="7 8">
    <name type="scientific">Cannabis sativa</name>
    <name type="common">Hemp</name>
    <name type="synonym">Marijuana</name>
    <dbReference type="NCBI Taxonomy" id="3483"/>
    <lineage>
        <taxon>Eukaryota</taxon>
        <taxon>Viridiplantae</taxon>
        <taxon>Streptophyta</taxon>
        <taxon>Embryophyta</taxon>
        <taxon>Tracheophyta</taxon>
        <taxon>Spermatophyta</taxon>
        <taxon>Magnoliopsida</taxon>
        <taxon>eudicotyledons</taxon>
        <taxon>Gunneridae</taxon>
        <taxon>Pentapetalae</taxon>
        <taxon>rosids</taxon>
        <taxon>fabids</taxon>
        <taxon>Rosales</taxon>
        <taxon>Cannabaceae</taxon>
        <taxon>Cannabis</taxon>
    </lineage>
</organism>
<keyword evidence="3" id="KW-0325">Glycoprotein</keyword>
<evidence type="ECO:0000259" key="6">
    <source>
        <dbReference type="PROSITE" id="PS50927"/>
    </source>
</evidence>
<dbReference type="EMBL" id="JAATIQ010000184">
    <property type="protein sequence ID" value="KAF4372807.1"/>
    <property type="molecule type" value="Genomic_DNA"/>
</dbReference>
<dbReference type="PROSITE" id="PS50026">
    <property type="entry name" value="EGF_3"/>
    <property type="match status" value="1"/>
</dbReference>
<dbReference type="SMART" id="SM00108">
    <property type="entry name" value="B_lectin"/>
    <property type="match status" value="1"/>
</dbReference>
<dbReference type="PANTHER" id="PTHR32444:SF234">
    <property type="entry name" value="RECEPTOR-LIKE SERINE_THREONINE-PROTEIN KINASE"/>
    <property type="match status" value="1"/>
</dbReference>
<accession>A0A7J6FQ88</accession>
<keyword evidence="2 4" id="KW-1015">Disulfide bond</keyword>
<comment type="caution">
    <text evidence="4">Lacks conserved residue(s) required for the propagation of feature annotation.</text>
</comment>
<dbReference type="GO" id="GO:0048544">
    <property type="term" value="P:recognition of pollen"/>
    <property type="evidence" value="ECO:0007669"/>
    <property type="project" value="InterPro"/>
</dbReference>
<gene>
    <name evidence="7" type="ORF">G4B88_028782</name>
</gene>
<keyword evidence="4" id="KW-0245">EGF-like domain</keyword>
<proteinExistence type="predicted"/>
<evidence type="ECO:0008006" key="9">
    <source>
        <dbReference type="Google" id="ProtNLM"/>
    </source>
</evidence>
<dbReference type="InterPro" id="IPR000858">
    <property type="entry name" value="S_locus_glycoprot_dom"/>
</dbReference>
<dbReference type="PROSITE" id="PS50927">
    <property type="entry name" value="BULB_LECTIN"/>
    <property type="match status" value="1"/>
</dbReference>
<evidence type="ECO:0000256" key="2">
    <source>
        <dbReference type="ARBA" id="ARBA00023157"/>
    </source>
</evidence>
<evidence type="ECO:0000256" key="4">
    <source>
        <dbReference type="PROSITE-ProRule" id="PRU00076"/>
    </source>
</evidence>
<evidence type="ECO:0000313" key="7">
    <source>
        <dbReference type="EMBL" id="KAF4372807.1"/>
    </source>
</evidence>
<keyword evidence="8" id="KW-1185">Reference proteome</keyword>
<dbReference type="CDD" id="cd00028">
    <property type="entry name" value="B_lectin"/>
    <property type="match status" value="1"/>
</dbReference>
<dbReference type="PANTHER" id="PTHR32444">
    <property type="entry name" value="BULB-TYPE LECTIN DOMAIN-CONTAINING PROTEIN"/>
    <property type="match status" value="1"/>
</dbReference>
<evidence type="ECO:0000313" key="8">
    <source>
        <dbReference type="Proteomes" id="UP000583929"/>
    </source>
</evidence>
<dbReference type="Gene3D" id="2.90.10.10">
    <property type="entry name" value="Bulb-type lectin domain"/>
    <property type="match status" value="1"/>
</dbReference>
<dbReference type="InterPro" id="IPR000742">
    <property type="entry name" value="EGF"/>
</dbReference>
<protein>
    <recommendedName>
        <fullName evidence="9">Bulb-type lectin domain-containing protein</fullName>
    </recommendedName>
</protein>
<evidence type="ECO:0000256" key="1">
    <source>
        <dbReference type="ARBA" id="ARBA00022729"/>
    </source>
</evidence>
<dbReference type="InterPro" id="IPR036426">
    <property type="entry name" value="Bulb-type_lectin_dom_sf"/>
</dbReference>
<comment type="caution">
    <text evidence="7">The sequence shown here is derived from an EMBL/GenBank/DDBJ whole genome shotgun (WGS) entry which is preliminary data.</text>
</comment>
<dbReference type="SUPFAM" id="SSF51110">
    <property type="entry name" value="alpha-D-mannose-specific plant lectins"/>
    <property type="match status" value="1"/>
</dbReference>
<evidence type="ECO:0000256" key="3">
    <source>
        <dbReference type="ARBA" id="ARBA00023180"/>
    </source>
</evidence>
<dbReference type="AlphaFoldDB" id="A0A7J6FQ88"/>
<dbReference type="Pfam" id="PF01453">
    <property type="entry name" value="B_lectin"/>
    <property type="match status" value="1"/>
</dbReference>
<keyword evidence="1" id="KW-0732">Signal</keyword>
<evidence type="ECO:0000259" key="5">
    <source>
        <dbReference type="PROSITE" id="PS50026"/>
    </source>
</evidence>
<dbReference type="InterPro" id="IPR001480">
    <property type="entry name" value="Bulb-type_lectin_dom"/>
</dbReference>
<dbReference type="Pfam" id="PF00954">
    <property type="entry name" value="S_locus_glycop"/>
    <property type="match status" value="1"/>
</dbReference>